<accession>A0A5B7HD32</accession>
<evidence type="ECO:0000313" key="2">
    <source>
        <dbReference type="Proteomes" id="UP000324222"/>
    </source>
</evidence>
<comment type="caution">
    <text evidence="1">The sequence shown here is derived from an EMBL/GenBank/DDBJ whole genome shotgun (WGS) entry which is preliminary data.</text>
</comment>
<protein>
    <submittedName>
        <fullName evidence="1">Uncharacterized protein</fullName>
    </submittedName>
</protein>
<dbReference type="Proteomes" id="UP000324222">
    <property type="component" value="Unassembled WGS sequence"/>
</dbReference>
<organism evidence="1 2">
    <name type="scientific">Portunus trituberculatus</name>
    <name type="common">Swimming crab</name>
    <name type="synonym">Neptunus trituberculatus</name>
    <dbReference type="NCBI Taxonomy" id="210409"/>
    <lineage>
        <taxon>Eukaryota</taxon>
        <taxon>Metazoa</taxon>
        <taxon>Ecdysozoa</taxon>
        <taxon>Arthropoda</taxon>
        <taxon>Crustacea</taxon>
        <taxon>Multicrustacea</taxon>
        <taxon>Malacostraca</taxon>
        <taxon>Eumalacostraca</taxon>
        <taxon>Eucarida</taxon>
        <taxon>Decapoda</taxon>
        <taxon>Pleocyemata</taxon>
        <taxon>Brachyura</taxon>
        <taxon>Eubrachyura</taxon>
        <taxon>Portunoidea</taxon>
        <taxon>Portunidae</taxon>
        <taxon>Portuninae</taxon>
        <taxon>Portunus</taxon>
    </lineage>
</organism>
<name>A0A5B7HD32_PORTR</name>
<reference evidence="1 2" key="1">
    <citation type="submission" date="2019-05" db="EMBL/GenBank/DDBJ databases">
        <title>Another draft genome of Portunus trituberculatus and its Hox gene families provides insights of decapod evolution.</title>
        <authorList>
            <person name="Jeong J.-H."/>
            <person name="Song I."/>
            <person name="Kim S."/>
            <person name="Choi T."/>
            <person name="Kim D."/>
            <person name="Ryu S."/>
            <person name="Kim W."/>
        </authorList>
    </citation>
    <scope>NUCLEOTIDE SEQUENCE [LARGE SCALE GENOMIC DNA]</scope>
    <source>
        <tissue evidence="1">Muscle</tissue>
    </source>
</reference>
<sequence>MSTAYCSATALPACCTAHNIARYFTVPCNAHNTVPLLHCPLQYPQHCPLRCPQQFPYNAHNIVL</sequence>
<keyword evidence="2" id="KW-1185">Reference proteome</keyword>
<evidence type="ECO:0000313" key="1">
    <source>
        <dbReference type="EMBL" id="MPC68043.1"/>
    </source>
</evidence>
<dbReference type="EMBL" id="VSRR010027167">
    <property type="protein sequence ID" value="MPC68043.1"/>
    <property type="molecule type" value="Genomic_DNA"/>
</dbReference>
<proteinExistence type="predicted"/>
<dbReference type="AlphaFoldDB" id="A0A5B7HD32"/>
<gene>
    <name evidence="1" type="ORF">E2C01_062233</name>
</gene>